<evidence type="ECO:0000256" key="1">
    <source>
        <dbReference type="SAM" id="MobiDB-lite"/>
    </source>
</evidence>
<accession>A7ECB3</accession>
<dbReference type="HOGENOM" id="CLU_3175659_0_0_1"/>
<sequence>MYKDHGRPCWSSYALTSKPHSLCATMQTLSSQEQDKPPLDTSNIKER</sequence>
<dbReference type="AlphaFoldDB" id="A7ECB3"/>
<dbReference type="GeneID" id="5493004"/>
<dbReference type="EMBL" id="CH476623">
    <property type="protein sequence ID" value="EDO00092.1"/>
    <property type="molecule type" value="Genomic_DNA"/>
</dbReference>
<name>A7ECB3_SCLS1</name>
<evidence type="ECO:0000313" key="3">
    <source>
        <dbReference type="Proteomes" id="UP000001312"/>
    </source>
</evidence>
<feature type="compositionally biased region" description="Basic and acidic residues" evidence="1">
    <location>
        <begin position="33"/>
        <end position="47"/>
    </location>
</feature>
<evidence type="ECO:0000313" key="2">
    <source>
        <dbReference type="EMBL" id="EDO00092.1"/>
    </source>
</evidence>
<dbReference type="Proteomes" id="UP000001312">
    <property type="component" value="Unassembled WGS sequence"/>
</dbReference>
<dbReference type="KEGG" id="ssl:SS1G_02952"/>
<feature type="region of interest" description="Disordered" evidence="1">
    <location>
        <begin position="28"/>
        <end position="47"/>
    </location>
</feature>
<proteinExistence type="predicted"/>
<keyword evidence="3" id="KW-1185">Reference proteome</keyword>
<dbReference type="RefSeq" id="XP_001596729.1">
    <property type="nucleotide sequence ID" value="XM_001596679.1"/>
</dbReference>
<reference evidence="3" key="1">
    <citation type="journal article" date="2011" name="PLoS Genet.">
        <title>Genomic analysis of the necrotrophic fungal pathogens Sclerotinia sclerotiorum and Botrytis cinerea.</title>
        <authorList>
            <person name="Amselem J."/>
            <person name="Cuomo C.A."/>
            <person name="van Kan J.A."/>
            <person name="Viaud M."/>
            <person name="Benito E.P."/>
            <person name="Couloux A."/>
            <person name="Coutinho P.M."/>
            <person name="de Vries R.P."/>
            <person name="Dyer P.S."/>
            <person name="Fillinger S."/>
            <person name="Fournier E."/>
            <person name="Gout L."/>
            <person name="Hahn M."/>
            <person name="Kohn L."/>
            <person name="Lapalu N."/>
            <person name="Plummer K.M."/>
            <person name="Pradier J.M."/>
            <person name="Quevillon E."/>
            <person name="Sharon A."/>
            <person name="Simon A."/>
            <person name="ten Have A."/>
            <person name="Tudzynski B."/>
            <person name="Tudzynski P."/>
            <person name="Wincker P."/>
            <person name="Andrew M."/>
            <person name="Anthouard V."/>
            <person name="Beever R.E."/>
            <person name="Beffa R."/>
            <person name="Benoit I."/>
            <person name="Bouzid O."/>
            <person name="Brault B."/>
            <person name="Chen Z."/>
            <person name="Choquer M."/>
            <person name="Collemare J."/>
            <person name="Cotton P."/>
            <person name="Danchin E.G."/>
            <person name="Da Silva C."/>
            <person name="Gautier A."/>
            <person name="Giraud C."/>
            <person name="Giraud T."/>
            <person name="Gonzalez C."/>
            <person name="Grossetete S."/>
            <person name="Guldener U."/>
            <person name="Henrissat B."/>
            <person name="Howlett B.J."/>
            <person name="Kodira C."/>
            <person name="Kretschmer M."/>
            <person name="Lappartient A."/>
            <person name="Leroch M."/>
            <person name="Levis C."/>
            <person name="Mauceli E."/>
            <person name="Neuveglise C."/>
            <person name="Oeser B."/>
            <person name="Pearson M."/>
            <person name="Poulain J."/>
            <person name="Poussereau N."/>
            <person name="Quesneville H."/>
            <person name="Rascle C."/>
            <person name="Schumacher J."/>
            <person name="Segurens B."/>
            <person name="Sexton A."/>
            <person name="Silva E."/>
            <person name="Sirven C."/>
            <person name="Soanes D.M."/>
            <person name="Talbot N.J."/>
            <person name="Templeton M."/>
            <person name="Yandava C."/>
            <person name="Yarden O."/>
            <person name="Zeng Q."/>
            <person name="Rollins J.A."/>
            <person name="Lebrun M.H."/>
            <person name="Dickman M."/>
        </authorList>
    </citation>
    <scope>NUCLEOTIDE SEQUENCE [LARGE SCALE GENOMIC DNA]</scope>
    <source>
        <strain evidence="3">ATCC 18683 / 1980 / Ss-1</strain>
    </source>
</reference>
<dbReference type="InParanoid" id="A7ECB3"/>
<protein>
    <submittedName>
        <fullName evidence="2">Uncharacterized protein</fullName>
    </submittedName>
</protein>
<organism evidence="2 3">
    <name type="scientific">Sclerotinia sclerotiorum (strain ATCC 18683 / 1980 / Ss-1)</name>
    <name type="common">White mold</name>
    <name type="synonym">Whetzelinia sclerotiorum</name>
    <dbReference type="NCBI Taxonomy" id="665079"/>
    <lineage>
        <taxon>Eukaryota</taxon>
        <taxon>Fungi</taxon>
        <taxon>Dikarya</taxon>
        <taxon>Ascomycota</taxon>
        <taxon>Pezizomycotina</taxon>
        <taxon>Leotiomycetes</taxon>
        <taxon>Helotiales</taxon>
        <taxon>Sclerotiniaceae</taxon>
        <taxon>Sclerotinia</taxon>
    </lineage>
</organism>
<gene>
    <name evidence="2" type="ORF">SS1G_02952</name>
</gene>